<accession>A0A937G2L7</accession>
<evidence type="ECO:0000313" key="5">
    <source>
        <dbReference type="Proteomes" id="UP000614216"/>
    </source>
</evidence>
<dbReference type="Proteomes" id="UP000614216">
    <property type="component" value="Unassembled WGS sequence"/>
</dbReference>
<name>A0A937G2L7_9BACT</name>
<feature type="compositionally biased region" description="Polar residues" evidence="1">
    <location>
        <begin position="51"/>
        <end position="66"/>
    </location>
</feature>
<keyword evidence="2" id="KW-0732">Signal</keyword>
<sequence>MNKLLPTLFFLLLFFQLKAQQLPYNPAKEGLHDKPNISKTGIPGNSREAQESTFGTPPSVKSVSTPGGSGGASGRYIITDASNNVYIIGKYSNEVKLDVTTLTGSAYKSYFLARYNTDGSLTSSINLIDGPDADISVESAEPFLTGFVTSGTLEDGTYDFGNQSVTITGIKAFIAYFNFDGSVNWVKTFDNDLSRSNHSVAPIAVRNDSIFASFNHAEVSLLNSSGNNIKTYYFTTMEVLDLKVHGDALIIGGQFFNEMSIDDITLLSEATFETAFVGSIAIADGSANWAYEAGENPTWQSAVNKIAIAQDNSIIVSGGFKGGASWGDYSYGGTGSFITHITAQGGIDTTFTQSADYYYFSRGFNCLITTTDSVLFAMDNSLMINQTDNGFNEHVDRPLFSEEHTGGIEAGVYKNGKIYLTGTLDNNMFLMTLTEDPLTIASTFQSGGSSGTFQVRSLEPGNSQSTLILGTLYGKADLYGETLTANEALVLAKKDYNNQIEWVNTIHNTNGSKGISNDLAIDKSSNSTVITGEATGEVTINGVTYPELQDNFVGKFTETGTVEWVINIPMTETHTVSVDGEGSIYVSGSFSESVELGGTTYTPTLGVSGFIAKYNDKGQFQWLKQLDADGVYLVSANASAQTISFSAEMIGTSVSFSGTDYPIGQAHGKNLLGSLSPEGIVNWAFTYGADAEPDDEYDYIADYCWATTIDVDHNGNTFVSGITGRSNIFGDTSLYSPFRYNHFSLKVDTNGDVNWARIIKTGERLALNYNEAGLDKNGNYYLYGAAADSVEFNDNVKFKAATSGSYGAYVAQIDAAGDLAWVYYFDAGSMNTSGVAIHGENAFEIAGKASPYIELDQTYNTYYGSSFIIGFCELEQAPVATGNVEVLNTDTTTYQIDLSTSSQVNWILEPTSAGKVLDSGNETRIAWSDSFSGEAKLSVNIDNFCGTSSARPVLTINVSGLTSGLNNKVIESLQAFPNPVDEQLTLKIKNDELKKLDIAIYDLLGKKHLLLEEGNNNANINKTYNLSNLAKGTYILLIKDGQVSESRLIFKQ</sequence>
<dbReference type="Pfam" id="PF18962">
    <property type="entry name" value="Por_Secre_tail"/>
    <property type="match status" value="1"/>
</dbReference>
<evidence type="ECO:0000259" key="3">
    <source>
        <dbReference type="Pfam" id="PF18962"/>
    </source>
</evidence>
<gene>
    <name evidence="4" type="ORF">JMN32_24735</name>
</gene>
<proteinExistence type="predicted"/>
<dbReference type="RefSeq" id="WP_202859059.1">
    <property type="nucleotide sequence ID" value="NZ_JAEUGD010000066.1"/>
</dbReference>
<evidence type="ECO:0000256" key="1">
    <source>
        <dbReference type="SAM" id="MobiDB-lite"/>
    </source>
</evidence>
<reference evidence="4" key="1">
    <citation type="submission" date="2021-01" db="EMBL/GenBank/DDBJ databases">
        <title>Fulvivirga kasyanovii gen. nov., sp nov., a novel member of the phylum Bacteroidetes isolated from seawater in a mussel farm.</title>
        <authorList>
            <person name="Zhao L.-H."/>
            <person name="Wang Z.-J."/>
        </authorList>
    </citation>
    <scope>NUCLEOTIDE SEQUENCE</scope>
    <source>
        <strain evidence="4">29W222</strain>
    </source>
</reference>
<dbReference type="EMBL" id="JAEUGD010000066">
    <property type="protein sequence ID" value="MBL6449542.1"/>
    <property type="molecule type" value="Genomic_DNA"/>
</dbReference>
<dbReference type="InterPro" id="IPR026444">
    <property type="entry name" value="Secre_tail"/>
</dbReference>
<feature type="domain" description="Secretion system C-terminal sorting" evidence="3">
    <location>
        <begin position="976"/>
        <end position="1047"/>
    </location>
</feature>
<feature type="chain" id="PRO_5037554322" evidence="2">
    <location>
        <begin position="20"/>
        <end position="1052"/>
    </location>
</feature>
<keyword evidence="5" id="KW-1185">Reference proteome</keyword>
<protein>
    <submittedName>
        <fullName evidence="4">T9SS type A sorting domain-containing protein</fullName>
    </submittedName>
</protein>
<evidence type="ECO:0000256" key="2">
    <source>
        <dbReference type="SAM" id="SignalP"/>
    </source>
</evidence>
<dbReference type="NCBIfam" id="TIGR04183">
    <property type="entry name" value="Por_Secre_tail"/>
    <property type="match status" value="1"/>
</dbReference>
<evidence type="ECO:0000313" key="4">
    <source>
        <dbReference type="EMBL" id="MBL6449542.1"/>
    </source>
</evidence>
<feature type="signal peptide" evidence="2">
    <location>
        <begin position="1"/>
        <end position="19"/>
    </location>
</feature>
<feature type="region of interest" description="Disordered" evidence="1">
    <location>
        <begin position="26"/>
        <end position="70"/>
    </location>
</feature>
<dbReference type="AlphaFoldDB" id="A0A937G2L7"/>
<comment type="caution">
    <text evidence="4">The sequence shown here is derived from an EMBL/GenBank/DDBJ whole genome shotgun (WGS) entry which is preliminary data.</text>
</comment>
<organism evidence="4 5">
    <name type="scientific">Fulvivirga marina</name>
    <dbReference type="NCBI Taxonomy" id="2494733"/>
    <lineage>
        <taxon>Bacteria</taxon>
        <taxon>Pseudomonadati</taxon>
        <taxon>Bacteroidota</taxon>
        <taxon>Cytophagia</taxon>
        <taxon>Cytophagales</taxon>
        <taxon>Fulvivirgaceae</taxon>
        <taxon>Fulvivirga</taxon>
    </lineage>
</organism>